<dbReference type="Proteomes" id="UP000193560">
    <property type="component" value="Unassembled WGS sequence"/>
</dbReference>
<evidence type="ECO:0000313" key="1">
    <source>
        <dbReference type="EMBL" id="ORZ18643.1"/>
    </source>
</evidence>
<keyword evidence="2" id="KW-1185">Reference proteome</keyword>
<dbReference type="PANTHER" id="PTHR28086">
    <property type="entry name" value="UPF0662 PROTEIN YPL260W"/>
    <property type="match status" value="1"/>
</dbReference>
<dbReference type="STRING" id="90262.A0A1X2ILJ3"/>
<dbReference type="AlphaFoldDB" id="A0A1X2ILJ3"/>
<dbReference type="EMBL" id="MCGE01000008">
    <property type="protein sequence ID" value="ORZ18643.1"/>
    <property type="molecule type" value="Genomic_DNA"/>
</dbReference>
<evidence type="ECO:0000313" key="2">
    <source>
        <dbReference type="Proteomes" id="UP000193560"/>
    </source>
</evidence>
<organism evidence="1 2">
    <name type="scientific">Absidia repens</name>
    <dbReference type="NCBI Taxonomy" id="90262"/>
    <lineage>
        <taxon>Eukaryota</taxon>
        <taxon>Fungi</taxon>
        <taxon>Fungi incertae sedis</taxon>
        <taxon>Mucoromycota</taxon>
        <taxon>Mucoromycotina</taxon>
        <taxon>Mucoromycetes</taxon>
        <taxon>Mucorales</taxon>
        <taxon>Cunninghamellaceae</taxon>
        <taxon>Absidia</taxon>
    </lineage>
</organism>
<reference evidence="1 2" key="1">
    <citation type="submission" date="2016-07" db="EMBL/GenBank/DDBJ databases">
        <title>Pervasive Adenine N6-methylation of Active Genes in Fungi.</title>
        <authorList>
            <consortium name="DOE Joint Genome Institute"/>
            <person name="Mondo S.J."/>
            <person name="Dannebaum R.O."/>
            <person name="Kuo R.C."/>
            <person name="Labutti K."/>
            <person name="Haridas S."/>
            <person name="Kuo A."/>
            <person name="Salamov A."/>
            <person name="Ahrendt S.R."/>
            <person name="Lipzen A."/>
            <person name="Sullivan W."/>
            <person name="Andreopoulos W.B."/>
            <person name="Clum A."/>
            <person name="Lindquist E."/>
            <person name="Daum C."/>
            <person name="Ramamoorthy G.K."/>
            <person name="Gryganskyi A."/>
            <person name="Culley D."/>
            <person name="Magnuson J.K."/>
            <person name="James T.Y."/>
            <person name="O'Malley M.A."/>
            <person name="Stajich J.E."/>
            <person name="Spatafora J.W."/>
            <person name="Visel A."/>
            <person name="Grigoriev I.V."/>
        </authorList>
    </citation>
    <scope>NUCLEOTIDE SEQUENCE [LARGE SCALE GENOMIC DNA]</scope>
    <source>
        <strain evidence="1 2">NRRL 1336</strain>
    </source>
</reference>
<dbReference type="InterPro" id="IPR018810">
    <property type="entry name" value="UPF0662"/>
</dbReference>
<proteinExistence type="predicted"/>
<comment type="caution">
    <text evidence="1">The sequence shown here is derived from an EMBL/GenBank/DDBJ whole genome shotgun (WGS) entry which is preliminary data.</text>
</comment>
<gene>
    <name evidence="1" type="ORF">BCR42DRAFT_411328</name>
</gene>
<accession>A0A1X2ILJ3</accession>
<protein>
    <submittedName>
        <fullName evidence="1">Uncharacterized protein</fullName>
    </submittedName>
</protein>
<dbReference type="OrthoDB" id="2011986at2759"/>
<dbReference type="GO" id="GO:0005634">
    <property type="term" value="C:nucleus"/>
    <property type="evidence" value="ECO:0007669"/>
    <property type="project" value="TreeGrafter"/>
</dbReference>
<dbReference type="Pfam" id="PF10303">
    <property type="entry name" value="DUF2408"/>
    <property type="match status" value="2"/>
</dbReference>
<dbReference type="PANTHER" id="PTHR28086:SF1">
    <property type="entry name" value="CU(2+) SUPPRESSING AND BLEOMYCIN SENSITIVE PROTEIN 1"/>
    <property type="match status" value="1"/>
</dbReference>
<name>A0A1X2ILJ3_9FUNG</name>
<sequence length="466" mass="53026">MPESVPQEEKPILLKLLNLRMRLSVLKRDRTTHLDINQLEPLRQETAELLQALTDVRHGVLLDDKQKSNRCDDLVDEVCQMISLCFLSLGKIRESPAVYSQVISISHCFERLDEFGIYAEEFLEPYSNMLKDIKNVLTIDEKNEALTKPVMQILWHKFHQCETIYKKLLATIHEVSPELLPIRNKLLRIRRQLLTVACRSDFGSKDILPLQEELNDIDASRVDGKFLDEDGGTPAGQAVVTGLLDQVHQFAYDLVIVTTSDFSPALQSLRERLVEIKNHLERLALTQKWTMRQTDLFSYQHQLHDIVKLRYTGKEEDVDPTAAAAVAPVTSEVDQDRIGKFLDAEGNAPDGQTVVNFLLHKCYRMILELLNDSVPVGEALTPIYNQLTSVKQCLLAVKKTGAPCTPEELYPYQMKLASIENVRKDGKFYDDRGDIPEGQALCVNTLEECYQLMEELRQTDDDASSA</sequence>
<dbReference type="GO" id="GO:0005737">
    <property type="term" value="C:cytoplasm"/>
    <property type="evidence" value="ECO:0007669"/>
    <property type="project" value="TreeGrafter"/>
</dbReference>